<reference evidence="1 2" key="1">
    <citation type="submission" date="2013-11" db="EMBL/GenBank/DDBJ databases">
        <title>Opisthorchis viverrini - life in the bile duct.</title>
        <authorList>
            <person name="Young N.D."/>
            <person name="Nagarajan N."/>
            <person name="Lin S.J."/>
            <person name="Korhonen P.K."/>
            <person name="Jex A.R."/>
            <person name="Hall R.S."/>
            <person name="Safavi-Hemami H."/>
            <person name="Kaewkong W."/>
            <person name="Bertrand D."/>
            <person name="Gao S."/>
            <person name="Seet Q."/>
            <person name="Wongkham S."/>
            <person name="Teh B.T."/>
            <person name="Wongkham C."/>
            <person name="Intapan P.M."/>
            <person name="Maleewong W."/>
            <person name="Yang X."/>
            <person name="Hu M."/>
            <person name="Wang Z."/>
            <person name="Hofmann A."/>
            <person name="Sternberg P.W."/>
            <person name="Tan P."/>
            <person name="Wang J."/>
            <person name="Gasser R.B."/>
        </authorList>
    </citation>
    <scope>NUCLEOTIDE SEQUENCE [LARGE SCALE GENOMIC DNA]</scope>
</reference>
<evidence type="ECO:0000313" key="2">
    <source>
        <dbReference type="Proteomes" id="UP000054324"/>
    </source>
</evidence>
<organism evidence="1 2">
    <name type="scientific">Opisthorchis viverrini</name>
    <name type="common">Southeast Asian liver fluke</name>
    <dbReference type="NCBI Taxonomy" id="6198"/>
    <lineage>
        <taxon>Eukaryota</taxon>
        <taxon>Metazoa</taxon>
        <taxon>Spiralia</taxon>
        <taxon>Lophotrochozoa</taxon>
        <taxon>Platyhelminthes</taxon>
        <taxon>Trematoda</taxon>
        <taxon>Digenea</taxon>
        <taxon>Opisthorchiida</taxon>
        <taxon>Opisthorchiata</taxon>
        <taxon>Opisthorchiidae</taxon>
        <taxon>Opisthorchis</taxon>
    </lineage>
</organism>
<sequence>MTYPGNLSYHPTPPCIDSLFTCSQEAAIEVEIEDNDGGDDDLIVEPNGKRPGEGHIHGILMSQDL</sequence>
<proteinExistence type="predicted"/>
<gene>
    <name evidence="1" type="ORF">T265_02475</name>
</gene>
<dbReference type="AlphaFoldDB" id="A0A074ZV01"/>
<dbReference type="EMBL" id="KL596648">
    <property type="protein sequence ID" value="KER31293.1"/>
    <property type="molecule type" value="Genomic_DNA"/>
</dbReference>
<dbReference type="GeneID" id="20316663"/>
<dbReference type="Proteomes" id="UP000054324">
    <property type="component" value="Unassembled WGS sequence"/>
</dbReference>
<keyword evidence="2" id="KW-1185">Reference proteome</keyword>
<protein>
    <submittedName>
        <fullName evidence="1">Uncharacterized protein</fullName>
    </submittedName>
</protein>
<name>A0A074ZV01_OPIVI</name>
<dbReference type="KEGG" id="ovi:T265_02475"/>
<evidence type="ECO:0000313" key="1">
    <source>
        <dbReference type="EMBL" id="KER31293.1"/>
    </source>
</evidence>
<accession>A0A074ZV01</accession>
<dbReference type="RefSeq" id="XP_009164988.1">
    <property type="nucleotide sequence ID" value="XM_009166724.1"/>
</dbReference>
<dbReference type="CTD" id="20316663"/>